<name>A0A936YKC6_9HYPH</name>
<keyword evidence="2" id="KW-0813">Transport</keyword>
<dbReference type="EMBL" id="JAEQNC010000003">
    <property type="protein sequence ID" value="MBL0371905.1"/>
    <property type="molecule type" value="Genomic_DNA"/>
</dbReference>
<organism evidence="7 8">
    <name type="scientific">Rhizobium setariae</name>
    <dbReference type="NCBI Taxonomy" id="2801340"/>
    <lineage>
        <taxon>Bacteria</taxon>
        <taxon>Pseudomonadati</taxon>
        <taxon>Pseudomonadota</taxon>
        <taxon>Alphaproteobacteria</taxon>
        <taxon>Hyphomicrobiales</taxon>
        <taxon>Rhizobiaceae</taxon>
        <taxon>Rhizobium/Agrobacterium group</taxon>
        <taxon>Rhizobium</taxon>
    </lineage>
</organism>
<evidence type="ECO:0000256" key="2">
    <source>
        <dbReference type="ARBA" id="ARBA00022448"/>
    </source>
</evidence>
<reference evidence="7" key="1">
    <citation type="submission" date="2021-01" db="EMBL/GenBank/DDBJ databases">
        <title>Rhizobium sp. strain KVB221 16S ribosomal RNA gene Genome sequencing and assembly.</title>
        <authorList>
            <person name="Kang M."/>
        </authorList>
    </citation>
    <scope>NUCLEOTIDE SEQUENCE</scope>
    <source>
        <strain evidence="7">KVB221</strain>
    </source>
</reference>
<accession>A0A936YKC6</accession>
<proteinExistence type="inferred from homology"/>
<feature type="domain" description="ABC transporter" evidence="6">
    <location>
        <begin position="6"/>
        <end position="233"/>
    </location>
</feature>
<evidence type="ECO:0000313" key="7">
    <source>
        <dbReference type="EMBL" id="MBL0371905.1"/>
    </source>
</evidence>
<dbReference type="GO" id="GO:0015658">
    <property type="term" value="F:branched-chain amino acid transmembrane transporter activity"/>
    <property type="evidence" value="ECO:0007669"/>
    <property type="project" value="TreeGrafter"/>
</dbReference>
<dbReference type="GO" id="GO:0015807">
    <property type="term" value="P:L-amino acid transport"/>
    <property type="evidence" value="ECO:0007669"/>
    <property type="project" value="TreeGrafter"/>
</dbReference>
<dbReference type="RefSeq" id="WP_201655538.1">
    <property type="nucleotide sequence ID" value="NZ_JAEQNC010000003.1"/>
</dbReference>
<evidence type="ECO:0000256" key="5">
    <source>
        <dbReference type="ARBA" id="ARBA00022970"/>
    </source>
</evidence>
<keyword evidence="3" id="KW-0547">Nucleotide-binding</keyword>
<dbReference type="CDD" id="cd03224">
    <property type="entry name" value="ABC_TM1139_LivF_branched"/>
    <property type="match status" value="1"/>
</dbReference>
<keyword evidence="5" id="KW-0029">Amino-acid transport</keyword>
<dbReference type="GO" id="GO:0016887">
    <property type="term" value="F:ATP hydrolysis activity"/>
    <property type="evidence" value="ECO:0007669"/>
    <property type="project" value="InterPro"/>
</dbReference>
<dbReference type="PANTHER" id="PTHR43820:SF5">
    <property type="entry name" value="HIGH-AFFINITY BRANCHED-CHAIN AMINO ACID TRANSPORT ATP-BINDING PROTEIN"/>
    <property type="match status" value="1"/>
</dbReference>
<comment type="caution">
    <text evidence="7">The sequence shown here is derived from an EMBL/GenBank/DDBJ whole genome shotgun (WGS) entry which is preliminary data.</text>
</comment>
<evidence type="ECO:0000259" key="6">
    <source>
        <dbReference type="PROSITE" id="PS50893"/>
    </source>
</evidence>
<dbReference type="PROSITE" id="PS50893">
    <property type="entry name" value="ABC_TRANSPORTER_2"/>
    <property type="match status" value="1"/>
</dbReference>
<protein>
    <submittedName>
        <fullName evidence="7">ABC transporter ATP-binding protein</fullName>
    </submittedName>
</protein>
<evidence type="ECO:0000256" key="3">
    <source>
        <dbReference type="ARBA" id="ARBA00022741"/>
    </source>
</evidence>
<dbReference type="SMART" id="SM00382">
    <property type="entry name" value="AAA"/>
    <property type="match status" value="1"/>
</dbReference>
<comment type="similarity">
    <text evidence="1">Belongs to the ABC transporter superfamily.</text>
</comment>
<dbReference type="PROSITE" id="PS00211">
    <property type="entry name" value="ABC_TRANSPORTER_1"/>
    <property type="match status" value="1"/>
</dbReference>
<evidence type="ECO:0000313" key="8">
    <source>
        <dbReference type="Proteomes" id="UP000633219"/>
    </source>
</evidence>
<dbReference type="SUPFAM" id="SSF52540">
    <property type="entry name" value="P-loop containing nucleoside triphosphate hydrolases"/>
    <property type="match status" value="1"/>
</dbReference>
<dbReference type="InterPro" id="IPR003439">
    <property type="entry name" value="ABC_transporter-like_ATP-bd"/>
</dbReference>
<evidence type="ECO:0000256" key="4">
    <source>
        <dbReference type="ARBA" id="ARBA00022840"/>
    </source>
</evidence>
<gene>
    <name evidence="7" type="ORF">JJB09_07670</name>
</gene>
<dbReference type="InterPro" id="IPR017871">
    <property type="entry name" value="ABC_transporter-like_CS"/>
</dbReference>
<dbReference type="Pfam" id="PF00005">
    <property type="entry name" value="ABC_tran"/>
    <property type="match status" value="1"/>
</dbReference>
<dbReference type="InterPro" id="IPR027417">
    <property type="entry name" value="P-loop_NTPase"/>
</dbReference>
<dbReference type="Proteomes" id="UP000633219">
    <property type="component" value="Unassembled WGS sequence"/>
</dbReference>
<dbReference type="InterPro" id="IPR052156">
    <property type="entry name" value="BCAA_Transport_ATP-bd_LivF"/>
</dbReference>
<dbReference type="AlphaFoldDB" id="A0A936YKC6"/>
<keyword evidence="4 7" id="KW-0067">ATP-binding</keyword>
<evidence type="ECO:0000256" key="1">
    <source>
        <dbReference type="ARBA" id="ARBA00005417"/>
    </source>
</evidence>
<dbReference type="InterPro" id="IPR003593">
    <property type="entry name" value="AAA+_ATPase"/>
</dbReference>
<sequence>MAEPLLSIDRLSSGYGDFQALFDIGFDLEEGAVLGLVGANGAGKTTLFKAIMGLLPRSEAMVRFRGRPVGAASPHELAALGIAMVPEGRRLFRSLSVEENLRIAADHGRRGPWNIREIYRLFPVLEEKRRMPALSLSGGQQQMVAIGRALVANPALVLFDELSLGLAPIVVNDVYATMPTILASGISAVIVEQDLERSRSVSDRLVCLREGRVVLQGDAADLTKHDLTAAYFGE</sequence>
<keyword evidence="8" id="KW-1185">Reference proteome</keyword>
<dbReference type="Gene3D" id="3.40.50.300">
    <property type="entry name" value="P-loop containing nucleotide triphosphate hydrolases"/>
    <property type="match status" value="1"/>
</dbReference>
<dbReference type="GO" id="GO:0005524">
    <property type="term" value="F:ATP binding"/>
    <property type="evidence" value="ECO:0007669"/>
    <property type="project" value="UniProtKB-KW"/>
</dbReference>
<dbReference type="PANTHER" id="PTHR43820">
    <property type="entry name" value="HIGH-AFFINITY BRANCHED-CHAIN AMINO ACID TRANSPORT ATP-BINDING PROTEIN LIVF"/>
    <property type="match status" value="1"/>
</dbReference>